<keyword evidence="4" id="KW-1185">Reference proteome</keyword>
<accession>A0A8J4V0W5</accession>
<evidence type="ECO:0000313" key="3">
    <source>
        <dbReference type="EMBL" id="KAF2074953.1"/>
    </source>
</evidence>
<feature type="coiled-coil region" evidence="1">
    <location>
        <begin position="22"/>
        <end position="101"/>
    </location>
</feature>
<evidence type="ECO:0000256" key="1">
    <source>
        <dbReference type="SAM" id="Coils"/>
    </source>
</evidence>
<name>A0A8J4V0W5_9MYCE</name>
<evidence type="ECO:0000313" key="4">
    <source>
        <dbReference type="Proteomes" id="UP000695562"/>
    </source>
</evidence>
<feature type="region of interest" description="Disordered" evidence="2">
    <location>
        <begin position="253"/>
        <end position="274"/>
    </location>
</feature>
<comment type="caution">
    <text evidence="3">The sequence shown here is derived from an EMBL/GenBank/DDBJ whole genome shotgun (WGS) entry which is preliminary data.</text>
</comment>
<feature type="region of interest" description="Disordered" evidence="2">
    <location>
        <begin position="196"/>
        <end position="218"/>
    </location>
</feature>
<proteinExistence type="predicted"/>
<reference evidence="3" key="1">
    <citation type="submission" date="2020-01" db="EMBL/GenBank/DDBJ databases">
        <title>Development of genomics and gene disruption for Polysphondylium violaceum indicates a role for the polyketide synthase stlB in stalk morphogenesis.</title>
        <authorList>
            <person name="Narita B."/>
            <person name="Kawabe Y."/>
            <person name="Kin K."/>
            <person name="Saito T."/>
            <person name="Gibbs R."/>
            <person name="Kuspa A."/>
            <person name="Muzny D."/>
            <person name="Queller D."/>
            <person name="Richards S."/>
            <person name="Strassman J."/>
            <person name="Sucgang R."/>
            <person name="Worley K."/>
            <person name="Schaap P."/>
        </authorList>
    </citation>
    <scope>NUCLEOTIDE SEQUENCE</scope>
    <source>
        <strain evidence="3">QSvi11</strain>
    </source>
</reference>
<keyword evidence="1" id="KW-0175">Coiled coil</keyword>
<evidence type="ECO:0000256" key="2">
    <source>
        <dbReference type="SAM" id="MobiDB-lite"/>
    </source>
</evidence>
<dbReference type="EMBL" id="AJWJ01000121">
    <property type="protein sequence ID" value="KAF2074953.1"/>
    <property type="molecule type" value="Genomic_DNA"/>
</dbReference>
<dbReference type="OrthoDB" id="21466at2759"/>
<organism evidence="3 4">
    <name type="scientific">Polysphondylium violaceum</name>
    <dbReference type="NCBI Taxonomy" id="133409"/>
    <lineage>
        <taxon>Eukaryota</taxon>
        <taxon>Amoebozoa</taxon>
        <taxon>Evosea</taxon>
        <taxon>Eumycetozoa</taxon>
        <taxon>Dictyostelia</taxon>
        <taxon>Dictyosteliales</taxon>
        <taxon>Dictyosteliaceae</taxon>
        <taxon>Polysphondylium</taxon>
    </lineage>
</organism>
<gene>
    <name evidence="3" type="ORF">CYY_003739</name>
</gene>
<dbReference type="Proteomes" id="UP000695562">
    <property type="component" value="Unassembled WGS sequence"/>
</dbReference>
<protein>
    <submittedName>
        <fullName evidence="3">Uncharacterized protein</fullName>
    </submittedName>
</protein>
<dbReference type="AlphaFoldDB" id="A0A8J4V0W5"/>
<feature type="compositionally biased region" description="Low complexity" evidence="2">
    <location>
        <begin position="199"/>
        <end position="209"/>
    </location>
</feature>
<sequence>MALDLFTPNKRKKIDSYSQYSNNQLQSQLNFSEENYDTLDEQLFEIENAKEENRVESERLAQIEQILSLREKELNEKEFSLEEKEFEIEEEKENLRKFALELNSTVSDIDIKNKELVEKEKQLLERERIQEKVYNEKKKKLFDFEMSLKKKEHELKLRELDSLLDSNKFAMNNNNGNGNNNINGNGYSTINTVVEDEQQSQQQQQQQLQPNTTTSSIPKKIVARKSLLSNSKLVHSSPAKRLIRRSIIPSASNGLKSNLGSLKENNPNNSSSNLVQTKIRRPSILPNNIN</sequence>